<reference evidence="3" key="1">
    <citation type="submission" date="2019-11" db="EMBL/GenBank/DDBJ databases">
        <title>Isolation and characterization of a novel species in the genus Sulfuriferula.</title>
        <authorList>
            <person name="Mochizuki J."/>
            <person name="Kojima H."/>
            <person name="Fukui M."/>
        </authorList>
    </citation>
    <scope>NUCLEOTIDE SEQUENCE [LARGE SCALE GENOMIC DNA]</scope>
    <source>
        <strain evidence="3">SGTM</strain>
    </source>
</reference>
<gene>
    <name evidence="2" type="ORF">SFSGTM_21120</name>
</gene>
<keyword evidence="1" id="KW-0732">Signal</keyword>
<proteinExistence type="predicted"/>
<keyword evidence="3" id="KW-1185">Reference proteome</keyword>
<name>A0A809RKS3_9PROT</name>
<evidence type="ECO:0000256" key="1">
    <source>
        <dbReference type="ARBA" id="ARBA00022729"/>
    </source>
</evidence>
<protein>
    <recommendedName>
        <fullName evidence="4">Lipoprotein</fullName>
    </recommendedName>
</protein>
<organism evidence="2 3">
    <name type="scientific">Sulfuriferula nivalis</name>
    <dbReference type="NCBI Taxonomy" id="2675298"/>
    <lineage>
        <taxon>Bacteria</taxon>
        <taxon>Pseudomonadati</taxon>
        <taxon>Pseudomonadota</taxon>
        <taxon>Betaproteobacteria</taxon>
        <taxon>Nitrosomonadales</taxon>
        <taxon>Sulfuricellaceae</taxon>
        <taxon>Sulfuriferula</taxon>
    </lineage>
</organism>
<dbReference type="AlphaFoldDB" id="A0A809RKS3"/>
<sequence>MNKIKWIALLPVLLLWGCNSQLTLENYNKISVGMSFDEVTKLIGKPEKCDDLMGIRTCHWGDDKGGINVNFAGDKAMIFSAENLH</sequence>
<evidence type="ECO:0000313" key="3">
    <source>
        <dbReference type="Proteomes" id="UP000463939"/>
    </source>
</evidence>
<dbReference type="InterPro" id="IPR037873">
    <property type="entry name" value="BamE-like"/>
</dbReference>
<evidence type="ECO:0000313" key="2">
    <source>
        <dbReference type="EMBL" id="BBP01404.1"/>
    </source>
</evidence>
<accession>A0A809RKS3</accession>
<evidence type="ECO:0008006" key="4">
    <source>
        <dbReference type="Google" id="ProtNLM"/>
    </source>
</evidence>
<dbReference type="KEGG" id="sniv:SFSGTM_21120"/>
<dbReference type="RefSeq" id="WP_162085187.1">
    <property type="nucleotide sequence ID" value="NZ_AP021881.1"/>
</dbReference>
<dbReference type="Gene3D" id="3.30.1450.10">
    <property type="match status" value="1"/>
</dbReference>
<dbReference type="Proteomes" id="UP000463939">
    <property type="component" value="Chromosome"/>
</dbReference>
<dbReference type="EMBL" id="AP021881">
    <property type="protein sequence ID" value="BBP01404.1"/>
    <property type="molecule type" value="Genomic_DNA"/>
</dbReference>